<dbReference type="Proteomes" id="UP001527202">
    <property type="component" value="Unassembled WGS sequence"/>
</dbReference>
<dbReference type="RefSeq" id="WP_042230246.1">
    <property type="nucleotide sequence ID" value="NZ_CP026520.1"/>
</dbReference>
<sequence length="132" mass="15435">MYSIKSPGGSLFPYYYKGGEIHCLKYGSFFQDEEGLFRLMLEEEQFIGQRSQELRIWVDFYETRLTDDVITAFVDHIGRLNTHVYKLTLVGCSFGSKLKLKKRLNRLDPPLKRPVSFFSDPEVAKTWLVREG</sequence>
<dbReference type="KEGG" id="pchi:PC41400_23700"/>
<proteinExistence type="predicted"/>
<protein>
    <recommendedName>
        <fullName evidence="5">STAS/SEC14 domain-containing protein</fullName>
    </recommendedName>
</protein>
<dbReference type="GeneID" id="95377801"/>
<evidence type="ECO:0000313" key="4">
    <source>
        <dbReference type="Proteomes" id="UP001527202"/>
    </source>
</evidence>
<reference evidence="2 3" key="1">
    <citation type="submission" date="2018-01" db="EMBL/GenBank/DDBJ databases">
        <title>The whole genome sequencing and assembly of Paenibacillus chitinolyticus KCCM 41400 strain.</title>
        <authorList>
            <person name="Kim J.-Y."/>
            <person name="Park M.-K."/>
            <person name="Lee Y.-J."/>
            <person name="Yi H."/>
            <person name="Bahn Y.-S."/>
            <person name="Kim J.F."/>
            <person name="Lee D.-W."/>
        </authorList>
    </citation>
    <scope>NUCLEOTIDE SEQUENCE [LARGE SCALE GENOMIC DNA]</scope>
    <source>
        <strain evidence="2 3">KCCM 41400</strain>
    </source>
</reference>
<evidence type="ECO:0000313" key="1">
    <source>
        <dbReference type="EMBL" id="MCY9594795.1"/>
    </source>
</evidence>
<evidence type="ECO:0000313" key="2">
    <source>
        <dbReference type="EMBL" id="QAV20517.1"/>
    </source>
</evidence>
<dbReference type="Proteomes" id="UP000288943">
    <property type="component" value="Chromosome"/>
</dbReference>
<organism evidence="2 3">
    <name type="scientific">Paenibacillus chitinolyticus</name>
    <dbReference type="NCBI Taxonomy" id="79263"/>
    <lineage>
        <taxon>Bacteria</taxon>
        <taxon>Bacillati</taxon>
        <taxon>Bacillota</taxon>
        <taxon>Bacilli</taxon>
        <taxon>Bacillales</taxon>
        <taxon>Paenibacillaceae</taxon>
        <taxon>Paenibacillus</taxon>
    </lineage>
</organism>
<gene>
    <name evidence="1" type="ORF">M5X16_03280</name>
    <name evidence="2" type="ORF">PC41400_23700</name>
</gene>
<dbReference type="AlphaFoldDB" id="A0A410X1P2"/>
<name>A0A410X1P2_9BACL</name>
<dbReference type="EMBL" id="CP026520">
    <property type="protein sequence ID" value="QAV20517.1"/>
    <property type="molecule type" value="Genomic_DNA"/>
</dbReference>
<evidence type="ECO:0000313" key="3">
    <source>
        <dbReference type="Proteomes" id="UP000288943"/>
    </source>
</evidence>
<dbReference type="OrthoDB" id="2057321at2"/>
<evidence type="ECO:0008006" key="5">
    <source>
        <dbReference type="Google" id="ProtNLM"/>
    </source>
</evidence>
<dbReference type="EMBL" id="JAMDMJ010000003">
    <property type="protein sequence ID" value="MCY9594795.1"/>
    <property type="molecule type" value="Genomic_DNA"/>
</dbReference>
<keyword evidence="4" id="KW-1185">Reference proteome</keyword>
<reference evidence="1 4" key="2">
    <citation type="submission" date="2022-05" db="EMBL/GenBank/DDBJ databases">
        <title>Genome Sequencing of Bee-Associated Microbes.</title>
        <authorList>
            <person name="Dunlap C."/>
        </authorList>
    </citation>
    <scope>NUCLEOTIDE SEQUENCE [LARGE SCALE GENOMIC DNA]</scope>
    <source>
        <strain evidence="1 4">NRRL B-23120</strain>
    </source>
</reference>
<accession>A0A410X1P2</accession>